<dbReference type="EMBL" id="CP042806">
    <property type="protein sequence ID" value="QEE29991.1"/>
    <property type="molecule type" value="Genomic_DNA"/>
</dbReference>
<dbReference type="Pfam" id="PF02597">
    <property type="entry name" value="ThiS"/>
    <property type="match status" value="1"/>
</dbReference>
<proteinExistence type="inferred from homology"/>
<dbReference type="KEGG" id="talb:FTW19_19610"/>
<protein>
    <recommendedName>
        <fullName evidence="3">Molybdopterin synthase sulfur carrier subunit</fullName>
    </recommendedName>
</protein>
<dbReference type="OrthoDB" id="9801945at2"/>
<dbReference type="PANTHER" id="PTHR33359">
    <property type="entry name" value="MOLYBDOPTERIN SYNTHASE SULFUR CARRIER SUBUNIT"/>
    <property type="match status" value="1"/>
</dbReference>
<comment type="similarity">
    <text evidence="2">Belongs to the MoaD family.</text>
</comment>
<dbReference type="InterPro" id="IPR016155">
    <property type="entry name" value="Mopterin_synth/thiamin_S_b"/>
</dbReference>
<dbReference type="Proteomes" id="UP000321820">
    <property type="component" value="Chromosome"/>
</dbReference>
<evidence type="ECO:0000256" key="2">
    <source>
        <dbReference type="ARBA" id="ARBA00024200"/>
    </source>
</evidence>
<sequence>MRVRVLYFGVLKELFSCPSEDMEVETGCNVGELRKVFHGRMPERAWKSMAMAVNQEYAGDEVQLHDGDEVALLPPVSGGAPNDAPSALGGRR</sequence>
<dbReference type="Gene3D" id="3.10.20.30">
    <property type="match status" value="1"/>
</dbReference>
<keyword evidence="6" id="KW-1185">Reference proteome</keyword>
<keyword evidence="1" id="KW-0547">Nucleotide-binding</keyword>
<name>A0A5B9EHS2_9BACT</name>
<reference evidence="5 6" key="1">
    <citation type="submission" date="2019-08" db="EMBL/GenBank/DDBJ databases">
        <title>Complete genome sequence of Terriglobus albidus strain ORNL.</title>
        <authorList>
            <person name="Podar M."/>
        </authorList>
    </citation>
    <scope>NUCLEOTIDE SEQUENCE [LARGE SCALE GENOMIC DNA]</scope>
    <source>
        <strain evidence="5 6">ORNL</strain>
    </source>
</reference>
<dbReference type="GO" id="GO:1990133">
    <property type="term" value="C:molybdopterin adenylyltransferase complex"/>
    <property type="evidence" value="ECO:0007669"/>
    <property type="project" value="TreeGrafter"/>
</dbReference>
<dbReference type="PANTHER" id="PTHR33359:SF1">
    <property type="entry name" value="MOLYBDOPTERIN SYNTHASE SULFUR CARRIER SUBUNIT"/>
    <property type="match status" value="1"/>
</dbReference>
<evidence type="ECO:0000256" key="4">
    <source>
        <dbReference type="SAM" id="MobiDB-lite"/>
    </source>
</evidence>
<dbReference type="UniPathway" id="UPA00344"/>
<dbReference type="GO" id="GO:0000166">
    <property type="term" value="F:nucleotide binding"/>
    <property type="evidence" value="ECO:0007669"/>
    <property type="project" value="UniProtKB-KW"/>
</dbReference>
<dbReference type="CDD" id="cd00754">
    <property type="entry name" value="Ubl_MoaD"/>
    <property type="match status" value="1"/>
</dbReference>
<evidence type="ECO:0000313" key="6">
    <source>
        <dbReference type="Proteomes" id="UP000321820"/>
    </source>
</evidence>
<dbReference type="InterPro" id="IPR003749">
    <property type="entry name" value="ThiS/MoaD-like"/>
</dbReference>
<dbReference type="GO" id="GO:0006777">
    <property type="term" value="P:Mo-molybdopterin cofactor biosynthetic process"/>
    <property type="evidence" value="ECO:0007669"/>
    <property type="project" value="InterPro"/>
</dbReference>
<dbReference type="AlphaFoldDB" id="A0A5B9EHS2"/>
<dbReference type="SUPFAM" id="SSF54285">
    <property type="entry name" value="MoaD/ThiS"/>
    <property type="match status" value="1"/>
</dbReference>
<accession>A0A5B9EHS2</accession>
<gene>
    <name evidence="5" type="ORF">FTW19_19610</name>
</gene>
<feature type="region of interest" description="Disordered" evidence="4">
    <location>
        <begin position="72"/>
        <end position="92"/>
    </location>
</feature>
<evidence type="ECO:0000313" key="5">
    <source>
        <dbReference type="EMBL" id="QEE29991.1"/>
    </source>
</evidence>
<dbReference type="InterPro" id="IPR012675">
    <property type="entry name" value="Beta-grasp_dom_sf"/>
</dbReference>
<evidence type="ECO:0000256" key="3">
    <source>
        <dbReference type="ARBA" id="ARBA00024247"/>
    </source>
</evidence>
<dbReference type="InterPro" id="IPR044672">
    <property type="entry name" value="MOCS2A"/>
</dbReference>
<evidence type="ECO:0000256" key="1">
    <source>
        <dbReference type="ARBA" id="ARBA00022741"/>
    </source>
</evidence>
<dbReference type="RefSeq" id="WP_147649261.1">
    <property type="nucleotide sequence ID" value="NZ_CP042806.1"/>
</dbReference>
<organism evidence="5 6">
    <name type="scientific">Terriglobus albidus</name>
    <dbReference type="NCBI Taxonomy" id="1592106"/>
    <lineage>
        <taxon>Bacteria</taxon>
        <taxon>Pseudomonadati</taxon>
        <taxon>Acidobacteriota</taxon>
        <taxon>Terriglobia</taxon>
        <taxon>Terriglobales</taxon>
        <taxon>Acidobacteriaceae</taxon>
        <taxon>Terriglobus</taxon>
    </lineage>
</organism>